<proteinExistence type="predicted"/>
<feature type="non-terminal residue" evidence="1">
    <location>
        <position position="484"/>
    </location>
</feature>
<evidence type="ECO:0000313" key="1">
    <source>
        <dbReference type="EMBL" id="KKL84359.1"/>
    </source>
</evidence>
<gene>
    <name evidence="1" type="ORF">LCGC14_1965530</name>
</gene>
<name>A0A0F9FDA2_9ZZZZ</name>
<dbReference type="AlphaFoldDB" id="A0A0F9FDA2"/>
<reference evidence="1" key="1">
    <citation type="journal article" date="2015" name="Nature">
        <title>Complex archaea that bridge the gap between prokaryotes and eukaryotes.</title>
        <authorList>
            <person name="Spang A."/>
            <person name="Saw J.H."/>
            <person name="Jorgensen S.L."/>
            <person name="Zaremba-Niedzwiedzka K."/>
            <person name="Martijn J."/>
            <person name="Lind A.E."/>
            <person name="van Eijk R."/>
            <person name="Schleper C."/>
            <person name="Guy L."/>
            <person name="Ettema T.J."/>
        </authorList>
    </citation>
    <scope>NUCLEOTIDE SEQUENCE</scope>
</reference>
<accession>A0A0F9FDA2</accession>
<organism evidence="1">
    <name type="scientific">marine sediment metagenome</name>
    <dbReference type="NCBI Taxonomy" id="412755"/>
    <lineage>
        <taxon>unclassified sequences</taxon>
        <taxon>metagenomes</taxon>
        <taxon>ecological metagenomes</taxon>
    </lineage>
</organism>
<comment type="caution">
    <text evidence="1">The sequence shown here is derived from an EMBL/GenBank/DDBJ whole genome shotgun (WGS) entry which is preliminary data.</text>
</comment>
<sequence>MGEIELVVNPLNKKNLDAVKVAGGGNVTGGSSSGDNNIAIYNGITGKIIKDGGKTIAEIEAQIPVSHTELGDIGSNTHAEIDSHIIDTNNPHSILASQVSIALGVGSPTVNTVQEYLDNTGSSGYFTGGELTDGGSGTIDVAAGEGFIRTTPDDNVELQSFKWDAVTALAIPDDTTRYVFVDDAGTISISASEFDEAQDKVMLGVVTDEAGAISHTFNLGVRLEESIGQLGRYTRRVDDVVRDKRKGGLIFGQSGDANRDITVTAGSLWWGRTEYPVAAFDTSGADTFDTYSAGGQEATGASQWPNTQYDNAGTLTTMINNRWAVLWWYIEPDGHIVMLYGRNQYVTEGQAEDEEQPASSIPNRLSSASVIASKFIFQKSDDVAIKIETAFGTPFTGSGVTDHGNLAGLSDDDHTQYVLRQPVADVVINNAESDFDFRFAATGATNALFIQGSDGFVGIGTDPYSGLHYQGDILYLTPAAGAES</sequence>
<protein>
    <submittedName>
        <fullName evidence="1">Uncharacterized protein</fullName>
    </submittedName>
</protein>
<dbReference type="EMBL" id="LAZR01021719">
    <property type="protein sequence ID" value="KKL84359.1"/>
    <property type="molecule type" value="Genomic_DNA"/>
</dbReference>